<protein>
    <submittedName>
        <fullName evidence="5">PA0069 family radical SAM protein</fullName>
    </submittedName>
</protein>
<feature type="domain" description="Elp3/MiaA/NifB-like radical SAM core" evidence="4">
    <location>
        <begin position="69"/>
        <end position="297"/>
    </location>
</feature>
<dbReference type="GO" id="GO:0051536">
    <property type="term" value="F:iron-sulfur cluster binding"/>
    <property type="evidence" value="ECO:0007669"/>
    <property type="project" value="UniProtKB-KW"/>
</dbReference>
<dbReference type="InterPro" id="IPR040086">
    <property type="entry name" value="MJ0683-like"/>
</dbReference>
<dbReference type="SUPFAM" id="SSF102114">
    <property type="entry name" value="Radical SAM enzymes"/>
    <property type="match status" value="1"/>
</dbReference>
<evidence type="ECO:0000256" key="3">
    <source>
        <dbReference type="ARBA" id="ARBA00023014"/>
    </source>
</evidence>
<dbReference type="InterPro" id="IPR058240">
    <property type="entry name" value="rSAM_sf"/>
</dbReference>
<gene>
    <name evidence="5" type="ORF">SOO65_12575</name>
</gene>
<dbReference type="InterPro" id="IPR006638">
    <property type="entry name" value="Elp3/MiaA/NifB-like_rSAM"/>
</dbReference>
<sequence>MVIFMERPEKVKGRGTALNPLNRFEHVAIEEGDYVQHSPEDEMPLYRTQFIADPSKSILTQNDSPDVGFDFSVNPYRGCEHGCVYCFARPTHEYLGLSAGMDFETKILVKHNAPELLRNKLSSRSWKPEVVNFSGVTDCYQPIERKLEITRKCLDVMREFRNPFTIITKNHLVTRDIDILKNMAEINGVGVFISVTTLNPKVAEVMEPRTSHPVSRLRAIEELAKAGIPVGSMVAPIVPGLTDHELPNILKAVSNAGASFAGMVPLRLPYVLDDLFIQWLEQHFPDRKERVLNRIKEIRGGKLNNSDFGTRMRGEGKYAEHIRAMFHLYTNKEGLNKKRLELSTEHFRKVTVPGQLDLF</sequence>
<dbReference type="SFLD" id="SFLDS00029">
    <property type="entry name" value="Radical_SAM"/>
    <property type="match status" value="1"/>
</dbReference>
<keyword evidence="6" id="KW-1185">Reference proteome</keyword>
<dbReference type="EMBL" id="CP139487">
    <property type="protein sequence ID" value="WPU63523.1"/>
    <property type="molecule type" value="Genomic_DNA"/>
</dbReference>
<dbReference type="SFLD" id="SFLDG01084">
    <property type="entry name" value="Uncharacterised_Radical_SAM_Su"/>
    <property type="match status" value="1"/>
</dbReference>
<evidence type="ECO:0000256" key="1">
    <source>
        <dbReference type="ARBA" id="ARBA00022723"/>
    </source>
</evidence>
<dbReference type="Pfam" id="PF04055">
    <property type="entry name" value="Radical_SAM"/>
    <property type="match status" value="1"/>
</dbReference>
<dbReference type="PANTHER" id="PTHR43432">
    <property type="entry name" value="SLR0285 PROTEIN"/>
    <property type="match status" value="1"/>
</dbReference>
<keyword evidence="1" id="KW-0479">Metal-binding</keyword>
<proteinExistence type="predicted"/>
<evidence type="ECO:0000259" key="4">
    <source>
        <dbReference type="SMART" id="SM00729"/>
    </source>
</evidence>
<dbReference type="AlphaFoldDB" id="A0AAX4HJW4"/>
<keyword evidence="3" id="KW-0411">Iron-sulfur</keyword>
<keyword evidence="2" id="KW-0408">Iron</keyword>
<dbReference type="Gene3D" id="3.80.30.30">
    <property type="match status" value="1"/>
</dbReference>
<evidence type="ECO:0000313" key="5">
    <source>
        <dbReference type="EMBL" id="WPU63523.1"/>
    </source>
</evidence>
<organism evidence="5 6">
    <name type="scientific">Peredibacter starrii</name>
    <dbReference type="NCBI Taxonomy" id="28202"/>
    <lineage>
        <taxon>Bacteria</taxon>
        <taxon>Pseudomonadati</taxon>
        <taxon>Bdellovibrionota</taxon>
        <taxon>Bacteriovoracia</taxon>
        <taxon>Bacteriovoracales</taxon>
        <taxon>Bacteriovoracaceae</taxon>
        <taxon>Peredibacter</taxon>
    </lineage>
</organism>
<dbReference type="CDD" id="cd01335">
    <property type="entry name" value="Radical_SAM"/>
    <property type="match status" value="1"/>
</dbReference>
<evidence type="ECO:0000313" key="6">
    <source>
        <dbReference type="Proteomes" id="UP001324634"/>
    </source>
</evidence>
<dbReference type="PANTHER" id="PTHR43432:SF3">
    <property type="entry name" value="SLR0285 PROTEIN"/>
    <property type="match status" value="1"/>
</dbReference>
<dbReference type="SMART" id="SM00729">
    <property type="entry name" value="Elp3"/>
    <property type="match status" value="1"/>
</dbReference>
<name>A0AAX4HJW4_9BACT</name>
<dbReference type="GO" id="GO:0003824">
    <property type="term" value="F:catalytic activity"/>
    <property type="evidence" value="ECO:0007669"/>
    <property type="project" value="InterPro"/>
</dbReference>
<evidence type="ECO:0000256" key="2">
    <source>
        <dbReference type="ARBA" id="ARBA00023004"/>
    </source>
</evidence>
<dbReference type="Proteomes" id="UP001324634">
    <property type="component" value="Chromosome"/>
</dbReference>
<dbReference type="RefSeq" id="WP_321390380.1">
    <property type="nucleotide sequence ID" value="NZ_CP139487.1"/>
</dbReference>
<reference evidence="5 6" key="1">
    <citation type="submission" date="2023-11" db="EMBL/GenBank/DDBJ databases">
        <title>Peredibacter starrii A3.12.</title>
        <authorList>
            <person name="Mitchell R.J."/>
        </authorList>
    </citation>
    <scope>NUCLEOTIDE SEQUENCE [LARGE SCALE GENOMIC DNA]</scope>
    <source>
        <strain evidence="5 6">A3.12</strain>
    </source>
</reference>
<dbReference type="GO" id="GO:0046872">
    <property type="term" value="F:metal ion binding"/>
    <property type="evidence" value="ECO:0007669"/>
    <property type="project" value="UniProtKB-KW"/>
</dbReference>
<dbReference type="KEGG" id="psti:SOO65_12575"/>
<accession>A0AAX4HJW4</accession>
<dbReference type="InterPro" id="IPR007197">
    <property type="entry name" value="rSAM"/>
</dbReference>
<dbReference type="NCBIfam" id="NF033668">
    <property type="entry name" value="rSAM_PA0069"/>
    <property type="match status" value="1"/>
</dbReference>